<evidence type="ECO:0000256" key="4">
    <source>
        <dbReference type="ARBA" id="ARBA00022884"/>
    </source>
</evidence>
<dbReference type="EMBL" id="GGMS01007519">
    <property type="protein sequence ID" value="MBY76722.1"/>
    <property type="molecule type" value="Transcribed_RNA"/>
</dbReference>
<evidence type="ECO:0000313" key="9">
    <source>
        <dbReference type="Proteomes" id="UP000694846"/>
    </source>
</evidence>
<evidence type="ECO:0000259" key="7">
    <source>
        <dbReference type="PROSITE" id="PS51194"/>
    </source>
</evidence>
<dbReference type="GO" id="GO:0016787">
    <property type="term" value="F:hydrolase activity"/>
    <property type="evidence" value="ECO:0007669"/>
    <property type="project" value="UniProtKB-KW"/>
</dbReference>
<evidence type="ECO:0000259" key="6">
    <source>
        <dbReference type="PROSITE" id="PS51192"/>
    </source>
</evidence>
<dbReference type="PANTHER" id="PTHR24031">
    <property type="entry name" value="RNA HELICASE"/>
    <property type="match status" value="1"/>
</dbReference>
<dbReference type="AlphaFoldDB" id="A0A2S2QHS0"/>
<dbReference type="SMART" id="SM00490">
    <property type="entry name" value="HELICc"/>
    <property type="match status" value="1"/>
</dbReference>
<feature type="domain" description="Helicase C-terminal" evidence="7">
    <location>
        <begin position="321"/>
        <end position="490"/>
    </location>
</feature>
<dbReference type="CDD" id="cd17956">
    <property type="entry name" value="DEADc_DDX51"/>
    <property type="match status" value="1"/>
</dbReference>
<evidence type="ECO:0000313" key="10">
    <source>
        <dbReference type="RefSeq" id="XP_025414270.1"/>
    </source>
</evidence>
<name>A0A2S2QHS0_9HEMI</name>
<organism evidence="8">
    <name type="scientific">Sipha flava</name>
    <name type="common">yellow sugarcane aphid</name>
    <dbReference type="NCBI Taxonomy" id="143950"/>
    <lineage>
        <taxon>Eukaryota</taxon>
        <taxon>Metazoa</taxon>
        <taxon>Ecdysozoa</taxon>
        <taxon>Arthropoda</taxon>
        <taxon>Hexapoda</taxon>
        <taxon>Insecta</taxon>
        <taxon>Pterygota</taxon>
        <taxon>Neoptera</taxon>
        <taxon>Paraneoptera</taxon>
        <taxon>Hemiptera</taxon>
        <taxon>Sternorrhyncha</taxon>
        <taxon>Aphidomorpha</taxon>
        <taxon>Aphidoidea</taxon>
        <taxon>Aphididae</taxon>
        <taxon>Sipha</taxon>
    </lineage>
</organism>
<dbReference type="GO" id="GO:0003724">
    <property type="term" value="F:RNA helicase activity"/>
    <property type="evidence" value="ECO:0007669"/>
    <property type="project" value="UniProtKB-EC"/>
</dbReference>
<keyword evidence="2 5" id="KW-0378">Hydrolase</keyword>
<dbReference type="SUPFAM" id="SSF52540">
    <property type="entry name" value="P-loop containing nucleoside triphosphate hydrolases"/>
    <property type="match status" value="1"/>
</dbReference>
<dbReference type="RefSeq" id="XP_025414270.1">
    <property type="nucleotide sequence ID" value="XM_025558485.1"/>
</dbReference>
<dbReference type="Gene3D" id="3.40.50.300">
    <property type="entry name" value="P-loop containing nucleotide triphosphate hydrolases"/>
    <property type="match status" value="2"/>
</dbReference>
<reference evidence="10" key="2">
    <citation type="submission" date="2025-04" db="UniProtKB">
        <authorList>
            <consortium name="RefSeq"/>
        </authorList>
    </citation>
    <scope>IDENTIFICATION</scope>
    <source>
        <tissue evidence="10">Whole body</tissue>
    </source>
</reference>
<dbReference type="GO" id="GO:0005524">
    <property type="term" value="F:ATP binding"/>
    <property type="evidence" value="ECO:0007669"/>
    <property type="project" value="UniProtKB-UniRule"/>
</dbReference>
<reference evidence="8" key="1">
    <citation type="submission" date="2018-04" db="EMBL/GenBank/DDBJ databases">
        <title>Transcriptome assembly of Sipha flava.</title>
        <authorList>
            <person name="Scully E.D."/>
            <person name="Geib S.M."/>
            <person name="Palmer N.A."/>
            <person name="Koch K."/>
            <person name="Bradshaw J."/>
            <person name="Heng-Moss T."/>
            <person name="Sarath G."/>
        </authorList>
    </citation>
    <scope>NUCLEOTIDE SEQUENCE</scope>
</reference>
<evidence type="ECO:0000256" key="2">
    <source>
        <dbReference type="ARBA" id="ARBA00022801"/>
    </source>
</evidence>
<protein>
    <recommendedName>
        <fullName evidence="5">ATP-dependent RNA helicase</fullName>
        <ecNumber evidence="5">3.6.4.13</ecNumber>
    </recommendedName>
</protein>
<evidence type="ECO:0000313" key="8">
    <source>
        <dbReference type="EMBL" id="MBY76722.1"/>
    </source>
</evidence>
<dbReference type="InterPro" id="IPR014001">
    <property type="entry name" value="Helicase_ATP-bd"/>
</dbReference>
<comment type="similarity">
    <text evidence="5">Belongs to the DEAD box helicase family.</text>
</comment>
<dbReference type="OrthoDB" id="3370at2759"/>
<sequence length="529" mass="61253">MDESKTISDFTLVNSQETKKNKKVKRVLPEWLAKPTIISVDLKHLEVPIDGIPELDAALVQKLKNKGFTHFFPVQNQMIPWLINIQKHWDETWLRDACISAPTGSGKTLSYVLPIIQTLKSMPRRRLRALIVLPTKVLAMQVFKVFSYFIKNAFDLKVYLMESANLTLEKEKNMLLRYDTMRGWMSIVDIVVTTPGRLVDHLYYTEGFSLKNLRFLVLDEADSFTNILQNDWLQQVNENLAYNGPAICTLKTLKHWPQRTQRLLFSATLTQDPEKLKFLKLFEPKLFTSIIKRKNIELPIDSNTNEPVRGDFVGKYTTPKELKEYMVLCPEENKPLTFYHLIRTKGLKRVICFVKSKLEVHRLTRLLSRLSELDTNNSPLRVNEISSDVSQKVHTSYIKQFSDGKIDVLICTDSLARGIDIERISCVILYNVPKYPKNYIHRVGRTARAGHKGKAITFVTPEHKNLFTKVLNSAGKTDVKNMKVDISDLEQYEKIYIDALKALKTESTFIKKPRNVIRKRIKKNKQLQQ</sequence>
<dbReference type="PROSITE" id="PS51194">
    <property type="entry name" value="HELICASE_CTER"/>
    <property type="match status" value="1"/>
</dbReference>
<comment type="domain">
    <text evidence="5">The Q motif is unique to and characteristic of the DEAD box family of RNA helicases and controls ATP binding and hydrolysis.</text>
</comment>
<dbReference type="InterPro" id="IPR027417">
    <property type="entry name" value="P-loop_NTPase"/>
</dbReference>
<feature type="domain" description="Helicase ATP-binding" evidence="6">
    <location>
        <begin position="95"/>
        <end position="287"/>
    </location>
</feature>
<dbReference type="Pfam" id="PF00270">
    <property type="entry name" value="DEAD"/>
    <property type="match status" value="1"/>
</dbReference>
<dbReference type="CDD" id="cd18787">
    <property type="entry name" value="SF2_C_DEAD"/>
    <property type="match status" value="1"/>
</dbReference>
<keyword evidence="9" id="KW-1185">Reference proteome</keyword>
<dbReference type="PROSITE" id="PS51192">
    <property type="entry name" value="HELICASE_ATP_BIND_1"/>
    <property type="match status" value="1"/>
</dbReference>
<comment type="function">
    <text evidence="5">RNA helicase.</text>
</comment>
<evidence type="ECO:0000256" key="5">
    <source>
        <dbReference type="RuleBase" id="RU365068"/>
    </source>
</evidence>
<evidence type="ECO:0000256" key="3">
    <source>
        <dbReference type="ARBA" id="ARBA00022840"/>
    </source>
</evidence>
<evidence type="ECO:0000256" key="1">
    <source>
        <dbReference type="ARBA" id="ARBA00022741"/>
    </source>
</evidence>
<dbReference type="InterPro" id="IPR011545">
    <property type="entry name" value="DEAD/DEAH_box_helicase_dom"/>
</dbReference>
<dbReference type="InterPro" id="IPR001650">
    <property type="entry name" value="Helicase_C-like"/>
</dbReference>
<keyword evidence="1 5" id="KW-0547">Nucleotide-binding</keyword>
<keyword evidence="5 8" id="KW-0347">Helicase</keyword>
<comment type="catalytic activity">
    <reaction evidence="5">
        <text>ATP + H2O = ADP + phosphate + H(+)</text>
        <dbReference type="Rhea" id="RHEA:13065"/>
        <dbReference type="ChEBI" id="CHEBI:15377"/>
        <dbReference type="ChEBI" id="CHEBI:15378"/>
        <dbReference type="ChEBI" id="CHEBI:30616"/>
        <dbReference type="ChEBI" id="CHEBI:43474"/>
        <dbReference type="ChEBI" id="CHEBI:456216"/>
        <dbReference type="EC" id="3.6.4.13"/>
    </reaction>
</comment>
<dbReference type="Pfam" id="PF00271">
    <property type="entry name" value="Helicase_C"/>
    <property type="match status" value="1"/>
</dbReference>
<keyword evidence="4 5" id="KW-0694">RNA-binding</keyword>
<dbReference type="SMART" id="SM00487">
    <property type="entry name" value="DEXDc"/>
    <property type="match status" value="1"/>
</dbReference>
<proteinExistence type="inferred from homology"/>
<dbReference type="GO" id="GO:0003723">
    <property type="term" value="F:RNA binding"/>
    <property type="evidence" value="ECO:0007669"/>
    <property type="project" value="UniProtKB-UniRule"/>
</dbReference>
<accession>A0A2S2QHS0</accession>
<dbReference type="EC" id="3.6.4.13" evidence="5"/>
<dbReference type="Proteomes" id="UP000694846">
    <property type="component" value="Unplaced"/>
</dbReference>
<gene>
    <name evidence="8" type="primary">Dbp73D_1</name>
    <name evidence="10" type="synonym">LOC112686276</name>
    <name evidence="8" type="ORF">g.34884</name>
</gene>
<keyword evidence="3 5" id="KW-0067">ATP-binding</keyword>